<gene>
    <name evidence="2" type="ORF">PLEPLA_LOCUS8442</name>
</gene>
<dbReference type="EMBL" id="CADEAL010000464">
    <property type="protein sequence ID" value="CAB1420567.1"/>
    <property type="molecule type" value="Genomic_DNA"/>
</dbReference>
<feature type="compositionally biased region" description="Polar residues" evidence="1">
    <location>
        <begin position="352"/>
        <end position="385"/>
    </location>
</feature>
<protein>
    <submittedName>
        <fullName evidence="2">Uncharacterized protein</fullName>
    </submittedName>
</protein>
<name>A0A9N7TXM5_PLEPL</name>
<dbReference type="Proteomes" id="UP001153269">
    <property type="component" value="Unassembled WGS sequence"/>
</dbReference>
<feature type="compositionally biased region" description="Polar residues" evidence="1">
    <location>
        <begin position="232"/>
        <end position="242"/>
    </location>
</feature>
<dbReference type="AlphaFoldDB" id="A0A9N7TXM5"/>
<feature type="region of interest" description="Disordered" evidence="1">
    <location>
        <begin position="232"/>
        <end position="443"/>
    </location>
</feature>
<evidence type="ECO:0000256" key="1">
    <source>
        <dbReference type="SAM" id="MobiDB-lite"/>
    </source>
</evidence>
<feature type="compositionally biased region" description="Polar residues" evidence="1">
    <location>
        <begin position="272"/>
        <end position="285"/>
    </location>
</feature>
<sequence>MLVSQPAPLCPLRHPADPSTRLPAPSPASLHGASVLAAVPPSPPSLPPAPTQAEGLSLPYIAASAAGWRREEPPGPQTVSGLETPLPGAVGPVDLCGSCTVELSLLHVYCGWRRRRIQGRIRSQRGLRAPGPPGNVEMKRANILVLATLPGPYQISAGPESSGATCSMGAMGESRGDSQRRHVAHSAGTAAHLCKMNIHSDLHRRLEMFWRSSRGAEPDPLLSAHSIHPSLHQSHQYDSPQPQERLPPHHQSYSLPTTSTTPFPPPVTLPPQHQSDCLPTTQSDSRSARVIHSTTIDPPHHQSTPSQHKYESLPTTVRLPPQHQSDSLPTTSTTPPTDEYDSSPPPVRLSKHQSTSLPHQSPLPTTQYDSLPHHQSTAYPHQSDSSPHRYDSSPAPVRLPLHHQYDSLPTTSPTSSPPPVRLPPHHQYDSLPTTSPTAYPPPV</sequence>
<evidence type="ECO:0000313" key="3">
    <source>
        <dbReference type="Proteomes" id="UP001153269"/>
    </source>
</evidence>
<keyword evidence="3" id="KW-1185">Reference proteome</keyword>
<feature type="compositionally biased region" description="Polar residues" evidence="1">
    <location>
        <begin position="292"/>
        <end position="307"/>
    </location>
</feature>
<accession>A0A9N7TXM5</accession>
<proteinExistence type="predicted"/>
<feature type="region of interest" description="Disordered" evidence="1">
    <location>
        <begin position="1"/>
        <end position="29"/>
    </location>
</feature>
<comment type="caution">
    <text evidence="2">The sequence shown here is derived from an EMBL/GenBank/DDBJ whole genome shotgun (WGS) entry which is preliminary data.</text>
</comment>
<organism evidence="2 3">
    <name type="scientific">Pleuronectes platessa</name>
    <name type="common">European plaice</name>
    <dbReference type="NCBI Taxonomy" id="8262"/>
    <lineage>
        <taxon>Eukaryota</taxon>
        <taxon>Metazoa</taxon>
        <taxon>Chordata</taxon>
        <taxon>Craniata</taxon>
        <taxon>Vertebrata</taxon>
        <taxon>Euteleostomi</taxon>
        <taxon>Actinopterygii</taxon>
        <taxon>Neopterygii</taxon>
        <taxon>Teleostei</taxon>
        <taxon>Neoteleostei</taxon>
        <taxon>Acanthomorphata</taxon>
        <taxon>Carangaria</taxon>
        <taxon>Pleuronectiformes</taxon>
        <taxon>Pleuronectoidei</taxon>
        <taxon>Pleuronectidae</taxon>
        <taxon>Pleuronectes</taxon>
    </lineage>
</organism>
<feature type="compositionally biased region" description="Low complexity" evidence="1">
    <location>
        <begin position="325"/>
        <end position="337"/>
    </location>
</feature>
<evidence type="ECO:0000313" key="2">
    <source>
        <dbReference type="EMBL" id="CAB1420567.1"/>
    </source>
</evidence>
<reference evidence="2" key="1">
    <citation type="submission" date="2020-03" db="EMBL/GenBank/DDBJ databases">
        <authorList>
            <person name="Weist P."/>
        </authorList>
    </citation>
    <scope>NUCLEOTIDE SEQUENCE</scope>
</reference>